<sequence length="220" mass="23390">MSDNPTTPKPIPIHRQRSGSVSSVDDNVPELSPGSSHSQSPPSSPTLPRPALPSSPILSYFFNKDAASKSPSSLRPTIANMPGSVFEKDAANPPKLSPVLGHHRTMSMNSDWPRFSSTNPPQNNPAAKAAQDRGAGILRRLSLSGSTPFQRPAVPTGNSAIQDADNALTRSQTVHSTAATLPRSRPHGRRATLASSEMPKPRAPSPIGERMLKGHFDGFV</sequence>
<dbReference type="EMBL" id="CAFZ01000114">
    <property type="protein sequence ID" value="CCA71325.1"/>
    <property type="molecule type" value="Genomic_DNA"/>
</dbReference>
<feature type="region of interest" description="Disordered" evidence="1">
    <location>
        <begin position="172"/>
        <end position="220"/>
    </location>
</feature>
<dbReference type="OrthoDB" id="2554033at2759"/>
<feature type="compositionally biased region" description="Low complexity" evidence="1">
    <location>
        <begin position="29"/>
        <end position="41"/>
    </location>
</feature>
<evidence type="ECO:0000313" key="2">
    <source>
        <dbReference type="EMBL" id="CCA71325.1"/>
    </source>
</evidence>
<protein>
    <submittedName>
        <fullName evidence="2">Uncharacterized protein</fullName>
    </submittedName>
</protein>
<dbReference type="HOGENOM" id="CLU_1294783_0_0_1"/>
<feature type="compositionally biased region" description="Basic and acidic residues" evidence="1">
    <location>
        <begin position="210"/>
        <end position="220"/>
    </location>
</feature>
<evidence type="ECO:0000313" key="3">
    <source>
        <dbReference type="Proteomes" id="UP000007148"/>
    </source>
</evidence>
<comment type="caution">
    <text evidence="2">The sequence shown here is derived from an EMBL/GenBank/DDBJ whole genome shotgun (WGS) entry which is preliminary data.</text>
</comment>
<evidence type="ECO:0000256" key="1">
    <source>
        <dbReference type="SAM" id="MobiDB-lite"/>
    </source>
</evidence>
<feature type="region of interest" description="Disordered" evidence="1">
    <location>
        <begin position="112"/>
        <end position="132"/>
    </location>
</feature>
<name>G4TJ23_SERID</name>
<feature type="region of interest" description="Disordered" evidence="1">
    <location>
        <begin position="1"/>
        <end position="55"/>
    </location>
</feature>
<keyword evidence="3" id="KW-1185">Reference proteome</keyword>
<proteinExistence type="predicted"/>
<reference evidence="2 3" key="1">
    <citation type="journal article" date="2011" name="PLoS Pathog.">
        <title>Endophytic Life Strategies Decoded by Genome and Transcriptome Analyses of the Mutualistic Root Symbiont Piriformospora indica.</title>
        <authorList>
            <person name="Zuccaro A."/>
            <person name="Lahrmann U."/>
            <person name="Guldener U."/>
            <person name="Langen G."/>
            <person name="Pfiffi S."/>
            <person name="Biedenkopf D."/>
            <person name="Wong P."/>
            <person name="Samans B."/>
            <person name="Grimm C."/>
            <person name="Basiewicz M."/>
            <person name="Murat C."/>
            <person name="Martin F."/>
            <person name="Kogel K.H."/>
        </authorList>
    </citation>
    <scope>NUCLEOTIDE SEQUENCE [LARGE SCALE GENOMIC DNA]</scope>
    <source>
        <strain evidence="2 3">DSM 11827</strain>
    </source>
</reference>
<gene>
    <name evidence="2" type="ORF">PIIN_05264</name>
</gene>
<dbReference type="eggNOG" id="ENOG502SR38">
    <property type="taxonomic scope" value="Eukaryota"/>
</dbReference>
<organism evidence="2 3">
    <name type="scientific">Serendipita indica (strain DSM 11827)</name>
    <name type="common">Root endophyte fungus</name>
    <name type="synonym">Piriformospora indica</name>
    <dbReference type="NCBI Taxonomy" id="1109443"/>
    <lineage>
        <taxon>Eukaryota</taxon>
        <taxon>Fungi</taxon>
        <taxon>Dikarya</taxon>
        <taxon>Basidiomycota</taxon>
        <taxon>Agaricomycotina</taxon>
        <taxon>Agaricomycetes</taxon>
        <taxon>Sebacinales</taxon>
        <taxon>Serendipitaceae</taxon>
        <taxon>Serendipita</taxon>
    </lineage>
</organism>
<dbReference type="AlphaFoldDB" id="G4TJ23"/>
<feature type="compositionally biased region" description="Pro residues" evidence="1">
    <location>
        <begin position="42"/>
        <end position="53"/>
    </location>
</feature>
<dbReference type="InParanoid" id="G4TJ23"/>
<dbReference type="OMA" id="FRRGMAP"/>
<feature type="compositionally biased region" description="Low complexity" evidence="1">
    <location>
        <begin position="119"/>
        <end position="129"/>
    </location>
</feature>
<dbReference type="Proteomes" id="UP000007148">
    <property type="component" value="Unassembled WGS sequence"/>
</dbReference>
<accession>G4TJ23</accession>